<evidence type="ECO:0000313" key="1">
    <source>
        <dbReference type="EMBL" id="OIQ72836.1"/>
    </source>
</evidence>
<dbReference type="AlphaFoldDB" id="A0A1J5PZ22"/>
<protein>
    <submittedName>
        <fullName evidence="1">Uncharacterized protein</fullName>
    </submittedName>
</protein>
<reference evidence="1" key="1">
    <citation type="submission" date="2016-10" db="EMBL/GenBank/DDBJ databases">
        <title>Sequence of Gallionella enrichment culture.</title>
        <authorList>
            <person name="Poehlein A."/>
            <person name="Muehling M."/>
            <person name="Daniel R."/>
        </authorList>
    </citation>
    <scope>NUCLEOTIDE SEQUENCE</scope>
</reference>
<comment type="caution">
    <text evidence="1">The sequence shown here is derived from an EMBL/GenBank/DDBJ whole genome shotgun (WGS) entry which is preliminary data.</text>
</comment>
<dbReference type="EMBL" id="MLJW01003110">
    <property type="protein sequence ID" value="OIQ72836.1"/>
    <property type="molecule type" value="Genomic_DNA"/>
</dbReference>
<proteinExistence type="predicted"/>
<accession>A0A1J5PZ22</accession>
<sequence>MIGEMGKGFHAFANQGMASPQFSKVVNQVGGVTAGARKQLGDLMKKCLLGMNLPSRTQMVSMAERLASIRLRSRSAFNPRSSGHNFDICGLLEAVAP</sequence>
<organism evidence="1">
    <name type="scientific">mine drainage metagenome</name>
    <dbReference type="NCBI Taxonomy" id="410659"/>
    <lineage>
        <taxon>unclassified sequences</taxon>
        <taxon>metagenomes</taxon>
        <taxon>ecological metagenomes</taxon>
    </lineage>
</organism>
<name>A0A1J5PZ22_9ZZZZ</name>
<gene>
    <name evidence="1" type="ORF">GALL_455310</name>
</gene>